<accession>A0A7J5YLZ6</accession>
<name>A0A7J5YLZ6_DISMA</name>
<protein>
    <submittedName>
        <fullName evidence="1">Uncharacterized protein</fullName>
    </submittedName>
</protein>
<sequence length="112" mass="12247">MTPRCRVRASPATAERKARTLVFTGGDLSQQRGQDVVQRLVTDGGVELLEGFSCSFSDFQQRITEAFLTPDADALPLVALLGAQALLQDGNYLREDLLSQFPHQIAQRTAAI</sequence>
<organism evidence="1 2">
    <name type="scientific">Dissostichus mawsoni</name>
    <name type="common">Antarctic cod</name>
    <dbReference type="NCBI Taxonomy" id="36200"/>
    <lineage>
        <taxon>Eukaryota</taxon>
        <taxon>Metazoa</taxon>
        <taxon>Chordata</taxon>
        <taxon>Craniata</taxon>
        <taxon>Vertebrata</taxon>
        <taxon>Euteleostomi</taxon>
        <taxon>Actinopterygii</taxon>
        <taxon>Neopterygii</taxon>
        <taxon>Teleostei</taxon>
        <taxon>Neoteleostei</taxon>
        <taxon>Acanthomorphata</taxon>
        <taxon>Eupercaria</taxon>
        <taxon>Perciformes</taxon>
        <taxon>Notothenioidei</taxon>
        <taxon>Nototheniidae</taxon>
        <taxon>Dissostichus</taxon>
    </lineage>
</organism>
<reference evidence="1 2" key="1">
    <citation type="submission" date="2020-03" db="EMBL/GenBank/DDBJ databases">
        <title>Dissostichus mawsoni Genome sequencing and assembly.</title>
        <authorList>
            <person name="Park H."/>
        </authorList>
    </citation>
    <scope>NUCLEOTIDE SEQUENCE [LARGE SCALE GENOMIC DNA]</scope>
    <source>
        <strain evidence="1">DM0001</strain>
        <tissue evidence="1">Muscle</tissue>
    </source>
</reference>
<dbReference type="EMBL" id="JAAKFY010000010">
    <property type="protein sequence ID" value="KAF3850534.1"/>
    <property type="molecule type" value="Genomic_DNA"/>
</dbReference>
<dbReference type="AlphaFoldDB" id="A0A7J5YLZ6"/>
<gene>
    <name evidence="1" type="ORF">F7725_012306</name>
</gene>
<evidence type="ECO:0000313" key="1">
    <source>
        <dbReference type="EMBL" id="KAF3850534.1"/>
    </source>
</evidence>
<dbReference type="Proteomes" id="UP000518266">
    <property type="component" value="Unassembled WGS sequence"/>
</dbReference>
<evidence type="ECO:0000313" key="2">
    <source>
        <dbReference type="Proteomes" id="UP000518266"/>
    </source>
</evidence>
<proteinExistence type="predicted"/>
<comment type="caution">
    <text evidence="1">The sequence shown here is derived from an EMBL/GenBank/DDBJ whole genome shotgun (WGS) entry which is preliminary data.</text>
</comment>
<keyword evidence="2" id="KW-1185">Reference proteome</keyword>